<dbReference type="InterPro" id="IPR015590">
    <property type="entry name" value="Aldehyde_DH_dom"/>
</dbReference>
<organism evidence="4 5">
    <name type="scientific">Rhodovulum sulfidophilum</name>
    <name type="common">Rhodobacter sulfidophilus</name>
    <dbReference type="NCBI Taxonomy" id="35806"/>
    <lineage>
        <taxon>Bacteria</taxon>
        <taxon>Pseudomonadati</taxon>
        <taxon>Pseudomonadota</taxon>
        <taxon>Alphaproteobacteria</taxon>
        <taxon>Rhodobacterales</taxon>
        <taxon>Paracoccaceae</taxon>
        <taxon>Rhodovulum</taxon>
    </lineage>
</organism>
<dbReference type="PANTHER" id="PTHR43353:SF5">
    <property type="entry name" value="SUCCINATE-SEMIALDEHYDE DEHYDROGENASE, MITOCHONDRIAL"/>
    <property type="match status" value="1"/>
</dbReference>
<dbReference type="SUPFAM" id="SSF53720">
    <property type="entry name" value="ALDH-like"/>
    <property type="match status" value="1"/>
</dbReference>
<dbReference type="Gene3D" id="3.40.309.10">
    <property type="entry name" value="Aldehyde Dehydrogenase, Chain A, domain 2"/>
    <property type="match status" value="1"/>
</dbReference>
<dbReference type="eggNOG" id="COG1012">
    <property type="taxonomic scope" value="Bacteria"/>
</dbReference>
<dbReference type="InterPro" id="IPR050740">
    <property type="entry name" value="Aldehyde_DH_Superfamily"/>
</dbReference>
<dbReference type="GO" id="GO:0016620">
    <property type="term" value="F:oxidoreductase activity, acting on the aldehyde or oxo group of donors, NAD or NADP as acceptor"/>
    <property type="evidence" value="ECO:0007669"/>
    <property type="project" value="InterPro"/>
</dbReference>
<accession>A0A0D6B8E4</accession>
<sequence length="489" mass="52641">MTGNTIADRTGLSDRDLLRDRSRIGGDWVGSETRLEVRDPADGAVLGSVAAMSAEQSRATIDSAQAAFPGWAATLPQDRSAILRRWFELVTEAREDLARIMTVEQGKPLSEARGEIDYAASFIEFYAEEAKRPNIEGVTSHLPDAEVELWLEPVGVVALITPWNFPAAMLTRKAAAALAAGCSVLAHPSAETPHSALALAELAARAGVPPGVFNVVTGDAATIVGPWTEDPRVRALSFTGSTEIGRLLYRQSAATVKRLVLELGGHAPVIVFSGAELDHAVAETIKAKFATSGQDCLGANRIYVERPVYDEFCRRFTAATQALTVGRGMDDPDIGPLMNEGAVAKQEEHVADALAKGARLACGGSRLPLGDLFYAPTVLTDVPHDAKIMREETFGPVAALTPFDTEDEVIARANDSEFGLVAYVHSLNPRRIYRVSRALQYGMVAVNRTKVTGAPIPFGGMKQSGIGREGARRGMEAFMEIKYVCRDWH</sequence>
<dbReference type="Proteomes" id="UP000064912">
    <property type="component" value="Chromosome"/>
</dbReference>
<dbReference type="PANTHER" id="PTHR43353">
    <property type="entry name" value="SUCCINATE-SEMIALDEHYDE DEHYDROGENASE, MITOCHONDRIAL"/>
    <property type="match status" value="1"/>
</dbReference>
<dbReference type="EMBL" id="AP014800">
    <property type="protein sequence ID" value="BAQ71368.1"/>
    <property type="molecule type" value="Genomic_DNA"/>
</dbReference>
<reference evidence="4 5" key="1">
    <citation type="submission" date="2015-02" db="EMBL/GenBank/DDBJ databases">
        <title>Genome sequene of Rhodovulum sulfidophilum DSM 2351.</title>
        <authorList>
            <person name="Nagao N."/>
        </authorList>
    </citation>
    <scope>NUCLEOTIDE SEQUENCE [LARGE SCALE GENOMIC DNA]</scope>
    <source>
        <strain evidence="4 5">DSM 2351</strain>
    </source>
</reference>
<dbReference type="KEGG" id="rsu:NHU_04254"/>
<evidence type="ECO:0000256" key="2">
    <source>
        <dbReference type="ARBA" id="ARBA00023002"/>
    </source>
</evidence>
<dbReference type="InterPro" id="IPR016160">
    <property type="entry name" value="Ald_DH_CS_CYS"/>
</dbReference>
<dbReference type="PATRIC" id="fig|35806.4.peg.4353"/>
<dbReference type="Gene3D" id="3.40.605.10">
    <property type="entry name" value="Aldehyde Dehydrogenase, Chain A, domain 1"/>
    <property type="match status" value="1"/>
</dbReference>
<dbReference type="PROSITE" id="PS00070">
    <property type="entry name" value="ALDEHYDE_DEHYDR_CYS"/>
    <property type="match status" value="1"/>
</dbReference>
<dbReference type="AlphaFoldDB" id="A0A0D6B8E4"/>
<evidence type="ECO:0000313" key="5">
    <source>
        <dbReference type="Proteomes" id="UP000064912"/>
    </source>
</evidence>
<dbReference type="InterPro" id="IPR016163">
    <property type="entry name" value="Ald_DH_C"/>
</dbReference>
<dbReference type="Pfam" id="PF00171">
    <property type="entry name" value="Aldedh"/>
    <property type="match status" value="1"/>
</dbReference>
<evidence type="ECO:0000256" key="1">
    <source>
        <dbReference type="ARBA" id="ARBA00009986"/>
    </source>
</evidence>
<keyword evidence="2" id="KW-0560">Oxidoreductase</keyword>
<dbReference type="FunFam" id="3.40.309.10:FF:000004">
    <property type="entry name" value="Succinate-semialdehyde dehydrogenase I"/>
    <property type="match status" value="1"/>
</dbReference>
<name>A0A0D6B8E4_RHOSU</name>
<dbReference type="FunFam" id="3.40.605.10:FF:000005">
    <property type="entry name" value="Succinate-semialdehyde dehydrogenase I"/>
    <property type="match status" value="1"/>
</dbReference>
<dbReference type="CDD" id="cd07103">
    <property type="entry name" value="ALDH_F5_SSADH_GabD"/>
    <property type="match status" value="1"/>
</dbReference>
<evidence type="ECO:0000259" key="3">
    <source>
        <dbReference type="Pfam" id="PF00171"/>
    </source>
</evidence>
<comment type="similarity">
    <text evidence="1">Belongs to the aldehyde dehydrogenase family.</text>
</comment>
<gene>
    <name evidence="4" type="ORF">NHU_04254</name>
</gene>
<dbReference type="InterPro" id="IPR016161">
    <property type="entry name" value="Ald_DH/histidinol_DH"/>
</dbReference>
<evidence type="ECO:0000313" key="4">
    <source>
        <dbReference type="EMBL" id="BAQ71368.1"/>
    </source>
</evidence>
<protein>
    <submittedName>
        <fullName evidence="4">Succinate semialdehyde dehydrogenase</fullName>
    </submittedName>
</protein>
<dbReference type="InterPro" id="IPR016162">
    <property type="entry name" value="Ald_DH_N"/>
</dbReference>
<proteinExistence type="inferred from homology"/>
<feature type="domain" description="Aldehyde dehydrogenase" evidence="3">
    <location>
        <begin position="28"/>
        <end position="484"/>
    </location>
</feature>